<dbReference type="InterPro" id="IPR012675">
    <property type="entry name" value="Beta-grasp_dom_sf"/>
</dbReference>
<protein>
    <recommendedName>
        <fullName evidence="3">2Fe-2S ferredoxin-type domain-containing protein</fullName>
    </recommendedName>
</protein>
<feature type="domain" description="2Fe-2S ferredoxin-type" evidence="3">
    <location>
        <begin position="278"/>
        <end position="331"/>
    </location>
</feature>
<organism evidence="4 5">
    <name type="scientific">Shewanella inventionis</name>
    <dbReference type="NCBI Taxonomy" id="1738770"/>
    <lineage>
        <taxon>Bacteria</taxon>
        <taxon>Pseudomonadati</taxon>
        <taxon>Pseudomonadota</taxon>
        <taxon>Gammaproteobacteria</taxon>
        <taxon>Alteromonadales</taxon>
        <taxon>Shewanellaceae</taxon>
        <taxon>Shewanella</taxon>
    </lineage>
</organism>
<dbReference type="InterPro" id="IPR001041">
    <property type="entry name" value="2Fe-2S_ferredoxin-type"/>
</dbReference>
<dbReference type="EMBL" id="BMII01000029">
    <property type="protein sequence ID" value="GGB68905.1"/>
    <property type="molecule type" value="Genomic_DNA"/>
</dbReference>
<keyword evidence="2" id="KW-1133">Transmembrane helix</keyword>
<evidence type="ECO:0000256" key="2">
    <source>
        <dbReference type="SAM" id="Phobius"/>
    </source>
</evidence>
<dbReference type="Pfam" id="PF00111">
    <property type="entry name" value="Fer2"/>
    <property type="match status" value="1"/>
</dbReference>
<evidence type="ECO:0000259" key="3">
    <source>
        <dbReference type="Pfam" id="PF00111"/>
    </source>
</evidence>
<reference evidence="5" key="1">
    <citation type="journal article" date="2019" name="Int. J. Syst. Evol. Microbiol.">
        <title>The Global Catalogue of Microorganisms (GCM) 10K type strain sequencing project: providing services to taxonomists for standard genome sequencing and annotation.</title>
        <authorList>
            <consortium name="The Broad Institute Genomics Platform"/>
            <consortium name="The Broad Institute Genome Sequencing Center for Infectious Disease"/>
            <person name="Wu L."/>
            <person name="Ma J."/>
        </authorList>
    </citation>
    <scope>NUCLEOTIDE SEQUENCE [LARGE SCALE GENOMIC DNA]</scope>
    <source>
        <strain evidence="5">CGMCC 1.15339</strain>
    </source>
</reference>
<evidence type="ECO:0000256" key="1">
    <source>
        <dbReference type="ARBA" id="ARBA00023075"/>
    </source>
</evidence>
<proteinExistence type="predicted"/>
<dbReference type="InterPro" id="IPR005625">
    <property type="entry name" value="PepSY-ass_TM"/>
</dbReference>
<dbReference type="Proteomes" id="UP000617555">
    <property type="component" value="Unassembled WGS sequence"/>
</dbReference>
<dbReference type="InterPro" id="IPR036010">
    <property type="entry name" value="2Fe-2S_ferredoxin-like_sf"/>
</dbReference>
<name>A0ABQ1JKN6_9GAMM</name>
<gene>
    <name evidence="4" type="ORF">GCM10011607_31940</name>
</gene>
<feature type="transmembrane region" description="Helical" evidence="2">
    <location>
        <begin position="210"/>
        <end position="231"/>
    </location>
</feature>
<dbReference type="RefSeq" id="WP_188740341.1">
    <property type="nucleotide sequence ID" value="NZ_BMII01000029.1"/>
</dbReference>
<evidence type="ECO:0000313" key="4">
    <source>
        <dbReference type="EMBL" id="GGB68905.1"/>
    </source>
</evidence>
<accession>A0ABQ1JKN6</accession>
<keyword evidence="2" id="KW-0472">Membrane</keyword>
<dbReference type="Pfam" id="PF03929">
    <property type="entry name" value="PepSY_TM"/>
    <property type="match status" value="1"/>
</dbReference>
<dbReference type="SUPFAM" id="SSF54292">
    <property type="entry name" value="2Fe-2S ferredoxin-like"/>
    <property type="match status" value="1"/>
</dbReference>
<keyword evidence="2" id="KW-0812">Transmembrane</keyword>
<evidence type="ECO:0000313" key="5">
    <source>
        <dbReference type="Proteomes" id="UP000617555"/>
    </source>
</evidence>
<keyword evidence="5" id="KW-1185">Reference proteome</keyword>
<comment type="caution">
    <text evidence="4">The sequence shown here is derived from an EMBL/GenBank/DDBJ whole genome shotgun (WGS) entry which is preliminary data.</text>
</comment>
<keyword evidence="1" id="KW-0830">Ubiquinone</keyword>
<sequence length="357" mass="40066">MIRLQQLHKWLGLLIGLQLLLWLSTGLLLNIIPPAWFSADLHLQTQPTSEHVTSLNQDIRVSINDVVRLSSKPLSEIELITIVDRPAYQLTQLDRQKIFIWADTMLTTHTNQQALSIVSLSESQIQQIAHASYRGDAPLEPAKILNNPTTMPKGTLVITARDEVGTRIFVNRHSGNVIAHQNDRSDYQQWLLMLHFMDYNSDNGVSFNHVWTQIMAVLSLLFAISGIRLLLHQLRKGHFWPLRKNSATVNLYHAGQFIAQLNGRSGVMLDNINRYAGQGKGLITQCGGGGQCGLCALQYLTNPPAPSKHDIAKLSARKLTQGYRLSCQHIVSNADLGLSSHQLSQWYENDSKMNKQT</sequence>
<dbReference type="Gene3D" id="3.10.20.30">
    <property type="match status" value="1"/>
</dbReference>